<proteinExistence type="predicted"/>
<dbReference type="AlphaFoldDB" id="A0A1I7XMT7"/>
<dbReference type="WBParaSite" id="Hba_19094">
    <property type="protein sequence ID" value="Hba_19094"/>
    <property type="gene ID" value="Hba_19094"/>
</dbReference>
<accession>A0A1I7XMT7</accession>
<evidence type="ECO:0000313" key="1">
    <source>
        <dbReference type="Proteomes" id="UP000095283"/>
    </source>
</evidence>
<dbReference type="Proteomes" id="UP000095283">
    <property type="component" value="Unplaced"/>
</dbReference>
<sequence>MFRRRRMTNIATGKELVFPAVIRIASPWEEITESSLFNCNEDWQHILVWKQHISSVRAPLAQFDPDTHIMELIHTSV</sequence>
<protein>
    <submittedName>
        <fullName evidence="2">Uncharacterized protein</fullName>
    </submittedName>
</protein>
<reference evidence="2" key="1">
    <citation type="submission" date="2016-11" db="UniProtKB">
        <authorList>
            <consortium name="WormBaseParasite"/>
        </authorList>
    </citation>
    <scope>IDENTIFICATION</scope>
</reference>
<keyword evidence="1" id="KW-1185">Reference proteome</keyword>
<organism evidence="1 2">
    <name type="scientific">Heterorhabditis bacteriophora</name>
    <name type="common">Entomopathogenic nematode worm</name>
    <dbReference type="NCBI Taxonomy" id="37862"/>
    <lineage>
        <taxon>Eukaryota</taxon>
        <taxon>Metazoa</taxon>
        <taxon>Ecdysozoa</taxon>
        <taxon>Nematoda</taxon>
        <taxon>Chromadorea</taxon>
        <taxon>Rhabditida</taxon>
        <taxon>Rhabditina</taxon>
        <taxon>Rhabditomorpha</taxon>
        <taxon>Strongyloidea</taxon>
        <taxon>Heterorhabditidae</taxon>
        <taxon>Heterorhabditis</taxon>
    </lineage>
</organism>
<name>A0A1I7XMT7_HETBA</name>
<evidence type="ECO:0000313" key="2">
    <source>
        <dbReference type="WBParaSite" id="Hba_19094"/>
    </source>
</evidence>